<evidence type="ECO:0000256" key="3">
    <source>
        <dbReference type="ARBA" id="ARBA00022723"/>
    </source>
</evidence>
<reference evidence="11 12" key="1">
    <citation type="submission" date="2017-09" db="EMBL/GenBank/DDBJ databases">
        <title>Depth-based differentiation of microbial function through sediment-hosted aquifers and enrichment of novel symbionts in the deep terrestrial subsurface.</title>
        <authorList>
            <person name="Probst A.J."/>
            <person name="Ladd B."/>
            <person name="Jarett J.K."/>
            <person name="Geller-Mcgrath D.E."/>
            <person name="Sieber C.M."/>
            <person name="Emerson J.B."/>
            <person name="Anantharaman K."/>
            <person name="Thomas B.C."/>
            <person name="Malmstrom R."/>
            <person name="Stieglmeier M."/>
            <person name="Klingl A."/>
            <person name="Woyke T."/>
            <person name="Ryan C.M."/>
            <person name="Banfield J.F."/>
        </authorList>
    </citation>
    <scope>NUCLEOTIDE SEQUENCE [LARGE SCALE GENOMIC DNA]</scope>
    <source>
        <strain evidence="11">CG10_big_fil_rev_8_21_14_0_10_50_16</strain>
    </source>
</reference>
<keyword evidence="5" id="KW-0067">ATP-binding</keyword>
<dbReference type="Proteomes" id="UP000230084">
    <property type="component" value="Unassembled WGS sequence"/>
</dbReference>
<dbReference type="Gene3D" id="3.30.300.10">
    <property type="match status" value="3"/>
</dbReference>
<evidence type="ECO:0000313" key="12">
    <source>
        <dbReference type="Proteomes" id="UP000230084"/>
    </source>
</evidence>
<dbReference type="Pfam" id="PF02772">
    <property type="entry name" value="S-AdoMet_synt_M"/>
    <property type="match status" value="1"/>
</dbReference>
<evidence type="ECO:0000313" key="11">
    <source>
        <dbReference type="EMBL" id="PIR48085.1"/>
    </source>
</evidence>
<evidence type="ECO:0000256" key="4">
    <source>
        <dbReference type="ARBA" id="ARBA00022741"/>
    </source>
</evidence>
<sequence>MLKVAEAVLAGHPDKLCDQVADAIVDEFLRRDKDARVNIEVFGGHGAMMISGEVDSRADFDVSAIAKRVYREAGYEDEVEPFVHLGAHEREWSALVGKGAASDQAVCYGYATKATREMLPPSLVYANALASKIDEARQHDVAMKWLRPDGRVLVAMNGREVSHVSIFAQHDAQVKVQEIHGGILEHIIRPVIGSVDKVKLFVNPAGPFTQGGLACATGQSGRRVGADLYGGLVPQGNISLCGKDPRHPARAGSYMARFIAKTLVSQGKASQALVKIVYTIGRVDPIIIEATGDAGEDLTEYIKEQFEFSIESIVQRFGLDKPLYRALSSYGQVGRVDLPWENVQKTNSSD</sequence>
<proteinExistence type="predicted"/>
<evidence type="ECO:0000256" key="1">
    <source>
        <dbReference type="ARBA" id="ARBA00022563"/>
    </source>
</evidence>
<keyword evidence="1" id="KW-0554">One-carbon metabolism</keyword>
<evidence type="ECO:0000259" key="10">
    <source>
        <dbReference type="Pfam" id="PF02773"/>
    </source>
</evidence>
<dbReference type="GO" id="GO:0006730">
    <property type="term" value="P:one-carbon metabolic process"/>
    <property type="evidence" value="ECO:0007669"/>
    <property type="project" value="UniProtKB-KW"/>
</dbReference>
<protein>
    <recommendedName>
        <fullName evidence="13">Methionine adenosyltransferase</fullName>
    </recommendedName>
</protein>
<evidence type="ECO:0000256" key="2">
    <source>
        <dbReference type="ARBA" id="ARBA00022679"/>
    </source>
</evidence>
<evidence type="ECO:0000259" key="9">
    <source>
        <dbReference type="Pfam" id="PF02772"/>
    </source>
</evidence>
<dbReference type="EMBL" id="PCYM01000001">
    <property type="protein sequence ID" value="PIR48085.1"/>
    <property type="molecule type" value="Genomic_DNA"/>
</dbReference>
<dbReference type="Pfam" id="PF02773">
    <property type="entry name" value="S-AdoMet_synt_C"/>
    <property type="match status" value="1"/>
</dbReference>
<dbReference type="InterPro" id="IPR002133">
    <property type="entry name" value="S-AdoMet_synthetase"/>
</dbReference>
<gene>
    <name evidence="11" type="ORF">COV06_01660</name>
</gene>
<organism evidence="11 12">
    <name type="scientific">Candidatus Uhrbacteria bacterium CG10_big_fil_rev_8_21_14_0_10_50_16</name>
    <dbReference type="NCBI Taxonomy" id="1975039"/>
    <lineage>
        <taxon>Bacteria</taxon>
        <taxon>Candidatus Uhriibacteriota</taxon>
    </lineage>
</organism>
<comment type="caution">
    <text evidence="11">The sequence shown here is derived from an EMBL/GenBank/DDBJ whole genome shotgun (WGS) entry which is preliminary data.</text>
</comment>
<dbReference type="InterPro" id="IPR022628">
    <property type="entry name" value="S-AdoMet_synt_N"/>
</dbReference>
<dbReference type="GO" id="GO:0046872">
    <property type="term" value="F:metal ion binding"/>
    <property type="evidence" value="ECO:0007669"/>
    <property type="project" value="UniProtKB-KW"/>
</dbReference>
<keyword evidence="3" id="KW-0479">Metal-binding</keyword>
<evidence type="ECO:0000256" key="5">
    <source>
        <dbReference type="ARBA" id="ARBA00022840"/>
    </source>
</evidence>
<dbReference type="SUPFAM" id="SSF55973">
    <property type="entry name" value="S-adenosylmethionine synthetase"/>
    <property type="match status" value="3"/>
</dbReference>
<evidence type="ECO:0000256" key="6">
    <source>
        <dbReference type="ARBA" id="ARBA00022842"/>
    </source>
</evidence>
<keyword evidence="6" id="KW-0460">Magnesium</keyword>
<feature type="domain" description="S-adenosylmethionine synthetase C-terminal" evidence="10">
    <location>
        <begin position="211"/>
        <end position="341"/>
    </location>
</feature>
<accession>A0A2H0RQQ7</accession>
<keyword evidence="2" id="KW-0808">Transferase</keyword>
<dbReference type="GO" id="GO:0006556">
    <property type="term" value="P:S-adenosylmethionine biosynthetic process"/>
    <property type="evidence" value="ECO:0007669"/>
    <property type="project" value="InterPro"/>
</dbReference>
<dbReference type="Pfam" id="PF00438">
    <property type="entry name" value="S-AdoMet_synt_N"/>
    <property type="match status" value="1"/>
</dbReference>
<evidence type="ECO:0008006" key="13">
    <source>
        <dbReference type="Google" id="ProtNLM"/>
    </source>
</evidence>
<dbReference type="GO" id="GO:0005524">
    <property type="term" value="F:ATP binding"/>
    <property type="evidence" value="ECO:0007669"/>
    <property type="project" value="UniProtKB-KW"/>
</dbReference>
<name>A0A2H0RQQ7_9BACT</name>
<evidence type="ECO:0000259" key="8">
    <source>
        <dbReference type="Pfam" id="PF00438"/>
    </source>
</evidence>
<dbReference type="InterPro" id="IPR022629">
    <property type="entry name" value="S-AdoMet_synt_central"/>
</dbReference>
<dbReference type="PANTHER" id="PTHR11964">
    <property type="entry name" value="S-ADENOSYLMETHIONINE SYNTHETASE"/>
    <property type="match status" value="1"/>
</dbReference>
<feature type="domain" description="S-adenosylmethionine synthetase central" evidence="9">
    <location>
        <begin position="100"/>
        <end position="208"/>
    </location>
</feature>
<keyword evidence="4" id="KW-0547">Nucleotide-binding</keyword>
<dbReference type="InterPro" id="IPR022636">
    <property type="entry name" value="S-AdoMet_synthetase_sfam"/>
</dbReference>
<evidence type="ECO:0000256" key="7">
    <source>
        <dbReference type="ARBA" id="ARBA00022958"/>
    </source>
</evidence>
<feature type="domain" description="S-adenosylmethionine synthetase N-terminal" evidence="8">
    <location>
        <begin position="4"/>
        <end position="79"/>
    </location>
</feature>
<keyword evidence="7" id="KW-0630">Potassium</keyword>
<dbReference type="GO" id="GO:0004478">
    <property type="term" value="F:methionine adenosyltransferase activity"/>
    <property type="evidence" value="ECO:0007669"/>
    <property type="project" value="InterPro"/>
</dbReference>
<dbReference type="AlphaFoldDB" id="A0A2H0RQQ7"/>
<dbReference type="InterPro" id="IPR022630">
    <property type="entry name" value="S-AdoMet_synt_C"/>
</dbReference>